<accession>A0A086YZT3</accession>
<sequence>MGNGVLAENIGRQDILLLRGATNRIGARWQRQSKLNGPFESVDLSDWQCSYQMLSLDGQFWYERGCDAHGVDGLAAVYVPPDAFTGAAWQARRMGAWKIIASRAGVTEILGWGYWTLED</sequence>
<dbReference type="AlphaFoldDB" id="A0A086YZT3"/>
<dbReference type="KEGG" id="bact:AB656_01035"/>
<protein>
    <submittedName>
        <fullName evidence="1">Putative tail fiber protein</fullName>
    </submittedName>
</protein>
<keyword evidence="2" id="KW-1185">Reference proteome</keyword>
<dbReference type="STRING" id="1437605.AB656_01035"/>
<dbReference type="Proteomes" id="UP000029015">
    <property type="component" value="Unassembled WGS sequence"/>
</dbReference>
<evidence type="ECO:0000313" key="1">
    <source>
        <dbReference type="EMBL" id="KFI39783.1"/>
    </source>
</evidence>
<gene>
    <name evidence="1" type="ORF">BACT_0483</name>
</gene>
<organism evidence="1 2">
    <name type="scientific">Bifidobacterium actinocoloniiforme DSM 22766</name>
    <dbReference type="NCBI Taxonomy" id="1437605"/>
    <lineage>
        <taxon>Bacteria</taxon>
        <taxon>Bacillati</taxon>
        <taxon>Actinomycetota</taxon>
        <taxon>Actinomycetes</taxon>
        <taxon>Bifidobacteriales</taxon>
        <taxon>Bifidobacteriaceae</taxon>
        <taxon>Bifidobacterium</taxon>
    </lineage>
</organism>
<dbReference type="PATRIC" id="fig|1437605.7.peg.208"/>
<reference evidence="1 2" key="1">
    <citation type="submission" date="2014-03" db="EMBL/GenBank/DDBJ databases">
        <title>Genomics of Bifidobacteria.</title>
        <authorList>
            <person name="Ventura M."/>
            <person name="Milani C."/>
            <person name="Lugli G.A."/>
        </authorList>
    </citation>
    <scope>NUCLEOTIDE SEQUENCE [LARGE SCALE GENOMIC DNA]</scope>
    <source>
        <strain evidence="1 2">DSM 22766</strain>
    </source>
</reference>
<comment type="caution">
    <text evidence="1">The sequence shown here is derived from an EMBL/GenBank/DDBJ whole genome shotgun (WGS) entry which is preliminary data.</text>
</comment>
<proteinExistence type="predicted"/>
<evidence type="ECO:0000313" key="2">
    <source>
        <dbReference type="Proteomes" id="UP000029015"/>
    </source>
</evidence>
<dbReference type="EMBL" id="JGYK01000001">
    <property type="protein sequence ID" value="KFI39783.1"/>
    <property type="molecule type" value="Genomic_DNA"/>
</dbReference>
<name>A0A086YZT3_9BIFI</name>
<dbReference type="eggNOG" id="ENOG5031W1T">
    <property type="taxonomic scope" value="Bacteria"/>
</dbReference>